<dbReference type="SUPFAM" id="SSF48613">
    <property type="entry name" value="Heme oxygenase-like"/>
    <property type="match status" value="1"/>
</dbReference>
<evidence type="ECO:0000313" key="4">
    <source>
        <dbReference type="EMBL" id="OVF10708.1"/>
    </source>
</evidence>
<dbReference type="Pfam" id="PF03070">
    <property type="entry name" value="TENA_THI-4"/>
    <property type="match status" value="1"/>
</dbReference>
<dbReference type="KEGG" id="clus:A9F13_01g01122"/>
<accession>A0AA91Q4U4</accession>
<organism evidence="4 5">
    <name type="scientific">Clavispora lusitaniae</name>
    <name type="common">Candida lusitaniae</name>
    <dbReference type="NCBI Taxonomy" id="36911"/>
    <lineage>
        <taxon>Eukaryota</taxon>
        <taxon>Fungi</taxon>
        <taxon>Dikarya</taxon>
        <taxon>Ascomycota</taxon>
        <taxon>Saccharomycotina</taxon>
        <taxon>Pichiomycetes</taxon>
        <taxon>Metschnikowiaceae</taxon>
        <taxon>Clavispora</taxon>
    </lineage>
</organism>
<dbReference type="InterPro" id="IPR004305">
    <property type="entry name" value="Thiaminase-2/PQQC"/>
</dbReference>
<dbReference type="GO" id="GO:0005829">
    <property type="term" value="C:cytosol"/>
    <property type="evidence" value="ECO:0007669"/>
    <property type="project" value="TreeGrafter"/>
</dbReference>
<dbReference type="CDD" id="cd19358">
    <property type="entry name" value="TenA_E_Spr0628-like"/>
    <property type="match status" value="1"/>
</dbReference>
<proteinExistence type="predicted"/>
<gene>
    <name evidence="4" type="ORF">A9F13_01g01122</name>
</gene>
<dbReference type="EMBL" id="LYUB02000001">
    <property type="protein sequence ID" value="OVF10708.1"/>
    <property type="molecule type" value="Genomic_DNA"/>
</dbReference>
<feature type="active site" description="Proton donor" evidence="1">
    <location>
        <position position="212"/>
    </location>
</feature>
<evidence type="ECO:0000256" key="2">
    <source>
        <dbReference type="PIRSR" id="PIRSR003170-2"/>
    </source>
</evidence>
<evidence type="ECO:0000259" key="3">
    <source>
        <dbReference type="Pfam" id="PF03070"/>
    </source>
</evidence>
<sequence length="224" mass="25794">MSFVQELHEKFSKEFNVSVSHPLTNELCHGTLPDYKLYTYLVQDLKFFQDGLKIFGAALTNCDDKDATIVLGKQIGFVCNDENTYFHTCLDQLRKDSTSELQAHVPDMVTSAPVLPGTKKYLNELERLAFCQDYPTIITSMYVMEKCYLGWVVHNGKLPKLEYKHQEWVNLHSGPEFAAWVDFLASEVDRVAKNEDRKKRMTTAFASTVQLEIDFFEACYNYGQ</sequence>
<dbReference type="PIRSF" id="PIRSF003170">
    <property type="entry name" value="Pet18p"/>
    <property type="match status" value="1"/>
</dbReference>
<dbReference type="AlphaFoldDB" id="A0AA91Q4U4"/>
<reference evidence="4 5" key="1">
    <citation type="submission" date="2017-04" db="EMBL/GenBank/DDBJ databases">
        <title>Draft genome of the yeast Clavispora lusitaniae type strain CBS 6936.</title>
        <authorList>
            <person name="Durrens P."/>
            <person name="Klopp C."/>
            <person name="Biteau N."/>
            <person name="Fitton-Ouhabi V."/>
            <person name="Dementhon K."/>
            <person name="Accoceberry I."/>
            <person name="Sherman D.J."/>
            <person name="Noel T."/>
        </authorList>
    </citation>
    <scope>NUCLEOTIDE SEQUENCE [LARGE SCALE GENOMIC DNA]</scope>
    <source>
        <strain evidence="4 5">CBS 6936</strain>
    </source>
</reference>
<feature type="binding site" evidence="2">
    <location>
        <position position="82"/>
    </location>
    <ligand>
        <name>substrate</name>
    </ligand>
</feature>
<dbReference type="Proteomes" id="UP000195602">
    <property type="component" value="Unassembled WGS sequence"/>
</dbReference>
<protein>
    <submittedName>
        <fullName evidence="4">Transcriptional regulator</fullName>
    </submittedName>
</protein>
<feature type="domain" description="Thiaminase-2/PQQC" evidence="3">
    <location>
        <begin position="18"/>
        <end position="221"/>
    </location>
</feature>
<comment type="caution">
    <text evidence="4">The sequence shown here is derived from an EMBL/GenBank/DDBJ whole genome shotgun (WGS) entry which is preliminary data.</text>
</comment>
<dbReference type="InterPro" id="IPR026285">
    <property type="entry name" value="TenA_E"/>
</dbReference>
<name>A0AA91Q4U4_CLALS</name>
<dbReference type="PANTHER" id="PTHR43198:SF2">
    <property type="entry name" value="SI:CH1073-67J19.1-RELATED"/>
    <property type="match status" value="1"/>
</dbReference>
<feature type="binding site" evidence="2">
    <location>
        <position position="44"/>
    </location>
    <ligand>
        <name>substrate</name>
    </ligand>
</feature>
<dbReference type="GO" id="GO:0006772">
    <property type="term" value="P:thiamine metabolic process"/>
    <property type="evidence" value="ECO:0007669"/>
    <property type="project" value="UniProtKB-ARBA"/>
</dbReference>
<dbReference type="InterPro" id="IPR050967">
    <property type="entry name" value="Thiamine_Salvage_TenA"/>
</dbReference>
<dbReference type="InterPro" id="IPR016084">
    <property type="entry name" value="Haem_Oase-like_multi-hlx"/>
</dbReference>
<dbReference type="Gene3D" id="1.20.910.10">
    <property type="entry name" value="Heme oxygenase-like"/>
    <property type="match status" value="1"/>
</dbReference>
<evidence type="ECO:0000256" key="1">
    <source>
        <dbReference type="PIRSR" id="PIRSR003170-1"/>
    </source>
</evidence>
<dbReference type="PANTHER" id="PTHR43198">
    <property type="entry name" value="BIFUNCTIONAL TH2 PROTEIN"/>
    <property type="match status" value="1"/>
</dbReference>
<feature type="binding site" evidence="2">
    <location>
        <position position="145"/>
    </location>
    <ligand>
        <name>substrate</name>
    </ligand>
</feature>
<evidence type="ECO:0000313" key="5">
    <source>
        <dbReference type="Proteomes" id="UP000195602"/>
    </source>
</evidence>